<proteinExistence type="predicted"/>
<evidence type="ECO:0000313" key="1">
    <source>
        <dbReference type="EMBL" id="KAK9761677.1"/>
    </source>
</evidence>
<dbReference type="Gene3D" id="3.40.50.150">
    <property type="entry name" value="Vaccinia Virus protein VP39"/>
    <property type="match status" value="1"/>
</dbReference>
<protein>
    <submittedName>
        <fullName evidence="1">Uncharacterized protein</fullName>
    </submittedName>
</protein>
<name>A0ABR2WJL0_9FUNG</name>
<dbReference type="InterPro" id="IPR029063">
    <property type="entry name" value="SAM-dependent_MTases_sf"/>
</dbReference>
<gene>
    <name evidence="1" type="ORF">K7432_013240</name>
</gene>
<evidence type="ECO:0000313" key="2">
    <source>
        <dbReference type="Proteomes" id="UP001479436"/>
    </source>
</evidence>
<organism evidence="1 2">
    <name type="scientific">Basidiobolus ranarum</name>
    <dbReference type="NCBI Taxonomy" id="34480"/>
    <lineage>
        <taxon>Eukaryota</taxon>
        <taxon>Fungi</taxon>
        <taxon>Fungi incertae sedis</taxon>
        <taxon>Zoopagomycota</taxon>
        <taxon>Entomophthoromycotina</taxon>
        <taxon>Basidiobolomycetes</taxon>
        <taxon>Basidiobolales</taxon>
        <taxon>Basidiobolaceae</taxon>
        <taxon>Basidiobolus</taxon>
    </lineage>
</organism>
<sequence>MKDKNITTMLRALSLLKPRFCFISCRSFWYIIAKEVECNQRPESVEAQRKLASLLKQVLNTINRKHDDLSNASINGQDNSDLKYQLELSFEIEGSSLSDQGEVVNSGLNYSKVGIEDNSIDLCISNCAMSLYPNKELEFYLSDVYANRSVPEEVRQHPILVGEHLGGALENEGILSPLDPYM</sequence>
<comment type="caution">
    <text evidence="1">The sequence shown here is derived from an EMBL/GenBank/DDBJ whole genome shotgun (WGS) entry which is preliminary data.</text>
</comment>
<reference evidence="1 2" key="1">
    <citation type="submission" date="2023-04" db="EMBL/GenBank/DDBJ databases">
        <title>Genome of Basidiobolus ranarum AG-B5.</title>
        <authorList>
            <person name="Stajich J.E."/>
            <person name="Carter-House D."/>
            <person name="Gryganskyi A."/>
        </authorList>
    </citation>
    <scope>NUCLEOTIDE SEQUENCE [LARGE SCALE GENOMIC DNA]</scope>
    <source>
        <strain evidence="1 2">AG-B5</strain>
    </source>
</reference>
<keyword evidence="2" id="KW-1185">Reference proteome</keyword>
<dbReference type="Proteomes" id="UP001479436">
    <property type="component" value="Unassembled WGS sequence"/>
</dbReference>
<accession>A0ABR2WJL0</accession>
<dbReference type="EMBL" id="JASJQH010001272">
    <property type="protein sequence ID" value="KAK9761677.1"/>
    <property type="molecule type" value="Genomic_DNA"/>
</dbReference>